<dbReference type="InterPro" id="IPR036388">
    <property type="entry name" value="WH-like_DNA-bd_sf"/>
</dbReference>
<evidence type="ECO:0000313" key="8">
    <source>
        <dbReference type="Proteomes" id="UP000095350"/>
    </source>
</evidence>
<evidence type="ECO:0000313" key="10">
    <source>
        <dbReference type="Proteomes" id="UP000284051"/>
    </source>
</evidence>
<evidence type="ECO:0000256" key="1">
    <source>
        <dbReference type="PIRSR" id="PIRSR037847-1"/>
    </source>
</evidence>
<dbReference type="InterPro" id="IPR036390">
    <property type="entry name" value="WH_DNA-bd_sf"/>
</dbReference>
<evidence type="ECO:0000313" key="4">
    <source>
        <dbReference type="EMBL" id="CUM92964.1"/>
    </source>
</evidence>
<reference evidence="4 8" key="1">
    <citation type="submission" date="2015-09" db="EMBL/GenBank/DDBJ databases">
        <authorList>
            <consortium name="Pathogen Informatics"/>
        </authorList>
    </citation>
    <scope>NUCLEOTIDE SEQUENCE [LARGE SCALE GENOMIC DNA]</scope>
    <source>
        <strain evidence="4 8">2789STDY5834960</strain>
    </source>
</reference>
<dbReference type="InterPro" id="IPR026043">
    <property type="entry name" value="NadR"/>
</dbReference>
<dbReference type="SUPFAM" id="SSF75500">
    <property type="entry name" value="Putative transcriptional regulator TM1602, C-terminal domain"/>
    <property type="match status" value="1"/>
</dbReference>
<gene>
    <name evidence="4" type="primary">niaR</name>
    <name evidence="6" type="ORF">DW264_05890</name>
    <name evidence="5" type="ORF">DW927_17695</name>
    <name evidence="7" type="ORF">DWZ31_01105</name>
    <name evidence="4" type="ORF">ERS852572_01143</name>
</gene>
<keyword evidence="1" id="KW-0533">Nickel</keyword>
<dbReference type="Gene3D" id="3.30.1340.20">
    <property type="entry name" value="3H domain"/>
    <property type="match status" value="1"/>
</dbReference>
<dbReference type="Proteomes" id="UP000284051">
    <property type="component" value="Unassembled WGS sequence"/>
</dbReference>
<organism evidence="4 8">
    <name type="scientific">Roseburia intestinalis</name>
    <dbReference type="NCBI Taxonomy" id="166486"/>
    <lineage>
        <taxon>Bacteria</taxon>
        <taxon>Bacillati</taxon>
        <taxon>Bacillota</taxon>
        <taxon>Clostridia</taxon>
        <taxon>Lachnospirales</taxon>
        <taxon>Lachnospiraceae</taxon>
        <taxon>Roseburia</taxon>
    </lineage>
</organism>
<keyword evidence="1" id="KW-0479">Metal-binding</keyword>
<dbReference type="InterPro" id="IPR013196">
    <property type="entry name" value="HTH_11"/>
</dbReference>
<dbReference type="InterPro" id="IPR004173">
    <property type="entry name" value="3H_domain"/>
</dbReference>
<evidence type="ECO:0000313" key="5">
    <source>
        <dbReference type="EMBL" id="RHA63713.1"/>
    </source>
</evidence>
<dbReference type="PaxDb" id="166486-ERS852572_01143"/>
<dbReference type="RefSeq" id="WP_015560571.1">
    <property type="nucleotide sequence ID" value="NZ_CABIYH010000007.1"/>
</dbReference>
<evidence type="ECO:0000313" key="6">
    <source>
        <dbReference type="EMBL" id="RHG29725.1"/>
    </source>
</evidence>
<dbReference type="PIRSF" id="PIRSF037847">
    <property type="entry name" value="NiaR"/>
    <property type="match status" value="1"/>
</dbReference>
<proteinExistence type="predicted"/>
<dbReference type="PANTHER" id="PTHR40068">
    <property type="entry name" value="TRANSCRIPTION REPRESSOR NIAR-RELATED"/>
    <property type="match status" value="1"/>
</dbReference>
<dbReference type="AlphaFoldDB" id="A0A173SQJ2"/>
<dbReference type="SUPFAM" id="SSF46785">
    <property type="entry name" value="Winged helix' DNA-binding domain"/>
    <property type="match status" value="1"/>
</dbReference>
<dbReference type="EMBL" id="QRQN01000001">
    <property type="protein sequence ID" value="RHN12079.1"/>
    <property type="molecule type" value="Genomic_DNA"/>
</dbReference>
<dbReference type="EMBL" id="CYXZ01000007">
    <property type="protein sequence ID" value="CUM92964.1"/>
    <property type="molecule type" value="Genomic_DNA"/>
</dbReference>
<name>A0A173SQJ2_9FIRM</name>
<feature type="binding site" evidence="1">
    <location>
        <position position="147"/>
    </location>
    <ligand>
        <name>Ni(2+)</name>
        <dbReference type="ChEBI" id="CHEBI:49786"/>
    </ligand>
</feature>
<dbReference type="InterPro" id="IPR035922">
    <property type="entry name" value="3H_dom_sf"/>
</dbReference>
<evidence type="ECO:0000259" key="3">
    <source>
        <dbReference type="Pfam" id="PF08279"/>
    </source>
</evidence>
<evidence type="ECO:0000259" key="2">
    <source>
        <dbReference type="Pfam" id="PF02829"/>
    </source>
</evidence>
<dbReference type="Gene3D" id="1.10.10.10">
    <property type="entry name" value="Winged helix-like DNA-binding domain superfamily/Winged helix DNA-binding domain"/>
    <property type="match status" value="1"/>
</dbReference>
<feature type="binding site" evidence="1">
    <location>
        <position position="145"/>
    </location>
    <ligand>
        <name>Ni(2+)</name>
        <dbReference type="ChEBI" id="CHEBI:49786"/>
    </ligand>
</feature>
<reference evidence="9 10" key="2">
    <citation type="submission" date="2018-08" db="EMBL/GenBank/DDBJ databases">
        <title>A genome reference for cultivated species of the human gut microbiota.</title>
        <authorList>
            <person name="Zou Y."/>
            <person name="Xue W."/>
            <person name="Luo G."/>
        </authorList>
    </citation>
    <scope>NUCLEOTIDE SEQUENCE [LARGE SCALE GENOMIC DNA]</scope>
    <source>
        <strain evidence="7 9">AF31-21AC</strain>
        <strain evidence="6 10">AM22-21LB</strain>
        <strain evidence="5 11">AM43-11</strain>
    </source>
</reference>
<dbReference type="Pfam" id="PF08279">
    <property type="entry name" value="HTH_11"/>
    <property type="match status" value="1"/>
</dbReference>
<feature type="binding site" evidence="1">
    <location>
        <position position="86"/>
    </location>
    <ligand>
        <name>Ni(2+)</name>
        <dbReference type="ChEBI" id="CHEBI:49786"/>
    </ligand>
</feature>
<dbReference type="Proteomes" id="UP000284465">
    <property type="component" value="Unassembled WGS sequence"/>
</dbReference>
<dbReference type="GO" id="GO:0046872">
    <property type="term" value="F:metal ion binding"/>
    <property type="evidence" value="ECO:0007669"/>
    <property type="project" value="UniProtKB-KW"/>
</dbReference>
<dbReference type="Proteomes" id="UP000283586">
    <property type="component" value="Unassembled WGS sequence"/>
</dbReference>
<dbReference type="EMBL" id="QRID01000004">
    <property type="protein sequence ID" value="RHG29725.1"/>
    <property type="molecule type" value="Genomic_DNA"/>
</dbReference>
<evidence type="ECO:0000313" key="7">
    <source>
        <dbReference type="EMBL" id="RHN12079.1"/>
    </source>
</evidence>
<dbReference type="STRING" id="166486.ERS852572_01143"/>
<dbReference type="PANTHER" id="PTHR40068:SF1">
    <property type="entry name" value="TRANSCRIPTION REPRESSOR NIAR-RELATED"/>
    <property type="match status" value="1"/>
</dbReference>
<evidence type="ECO:0000313" key="11">
    <source>
        <dbReference type="Proteomes" id="UP000284465"/>
    </source>
</evidence>
<evidence type="ECO:0000313" key="9">
    <source>
        <dbReference type="Proteomes" id="UP000283586"/>
    </source>
</evidence>
<feature type="binding site" evidence="1">
    <location>
        <position position="78"/>
    </location>
    <ligand>
        <name>Ni(2+)</name>
        <dbReference type="ChEBI" id="CHEBI:49786"/>
    </ligand>
</feature>
<dbReference type="Pfam" id="PF02829">
    <property type="entry name" value="3H"/>
    <property type="match status" value="1"/>
</dbReference>
<dbReference type="EMBL" id="QSFP01000030">
    <property type="protein sequence ID" value="RHA63713.1"/>
    <property type="molecule type" value="Genomic_DNA"/>
</dbReference>
<accession>A0A173SQJ2</accession>
<protein>
    <submittedName>
        <fullName evidence="4">Probable transcription repressor NiaR</fullName>
    </submittedName>
    <submittedName>
        <fullName evidence="5">Transcription repressor NadR</fullName>
    </submittedName>
</protein>
<dbReference type="OrthoDB" id="9792661at2"/>
<feature type="domain" description="Helix-turn-helix type 11" evidence="3">
    <location>
        <begin position="10"/>
        <end position="62"/>
    </location>
</feature>
<feature type="domain" description="3H" evidence="2">
    <location>
        <begin position="75"/>
        <end position="170"/>
    </location>
</feature>
<dbReference type="Proteomes" id="UP000095350">
    <property type="component" value="Unassembled WGS sequence"/>
</dbReference>
<sequence>MEKEMTGADRRKEILSMIRDTDTPVSGTAIGRKTGVSRQVVVQDIALLRTQGYPIISTARGYLLDEPKQAVRIFKVCHTNEQVEDELTTIVDLGGCVVNVMVNHRVYGKLDAPLNIKSRRDVQNFMDDLKTGKSTPLLNVTSGYHFHKISAESEEVLDEIEEALKKKGYLAELLPYEQ</sequence>